<feature type="region of interest" description="N-terminal hotdog fold" evidence="4">
    <location>
        <begin position="782"/>
        <end position="921"/>
    </location>
</feature>
<evidence type="ECO:0000259" key="5">
    <source>
        <dbReference type="PROSITE" id="PS50075"/>
    </source>
</evidence>
<dbReference type="PROSITE" id="PS52019">
    <property type="entry name" value="PKS_MFAS_DH"/>
    <property type="match status" value="1"/>
</dbReference>
<comment type="caution">
    <text evidence="7">The sequence shown here is derived from an EMBL/GenBank/DDBJ whole genome shotgun (WGS) entry which is preliminary data.</text>
</comment>
<dbReference type="InterPro" id="IPR049900">
    <property type="entry name" value="PKS_mFAS_DH"/>
</dbReference>
<dbReference type="Gene3D" id="3.10.129.110">
    <property type="entry name" value="Polyketide synthase dehydratase"/>
    <property type="match status" value="1"/>
</dbReference>
<dbReference type="AlphaFoldDB" id="A0A2H6BSB0"/>
<gene>
    <name evidence="7" type="ORF">BGM30_21770</name>
</gene>
<evidence type="ECO:0000313" key="8">
    <source>
        <dbReference type="Proteomes" id="UP000236321"/>
    </source>
</evidence>
<dbReference type="Proteomes" id="UP000236321">
    <property type="component" value="Unassembled WGS sequence"/>
</dbReference>
<dbReference type="PANTHER" id="PTHR43775:SF37">
    <property type="entry name" value="SI:DKEY-61P9.11"/>
    <property type="match status" value="1"/>
</dbReference>
<evidence type="ECO:0000313" key="7">
    <source>
        <dbReference type="EMBL" id="GBD53084.1"/>
    </source>
</evidence>
<dbReference type="InterPro" id="IPR013968">
    <property type="entry name" value="PKS_KR"/>
</dbReference>
<dbReference type="PROSITE" id="PS00012">
    <property type="entry name" value="PHOSPHOPANTETHEINE"/>
    <property type="match status" value="1"/>
</dbReference>
<organism evidence="7 8">
    <name type="scientific">Microcystis aeruginosa NIES-298</name>
    <dbReference type="NCBI Taxonomy" id="449468"/>
    <lineage>
        <taxon>Bacteria</taxon>
        <taxon>Bacillati</taxon>
        <taxon>Cyanobacteriota</taxon>
        <taxon>Cyanophyceae</taxon>
        <taxon>Oscillatoriophycideae</taxon>
        <taxon>Chroococcales</taxon>
        <taxon>Microcystaceae</taxon>
        <taxon>Microcystis</taxon>
    </lineage>
</organism>
<dbReference type="EMBL" id="BEYQ01000006">
    <property type="protein sequence ID" value="GBD53084.1"/>
    <property type="molecule type" value="Genomic_DNA"/>
</dbReference>
<dbReference type="GO" id="GO:0004312">
    <property type="term" value="F:fatty acid synthase activity"/>
    <property type="evidence" value="ECO:0007669"/>
    <property type="project" value="TreeGrafter"/>
</dbReference>
<dbReference type="InterPro" id="IPR049552">
    <property type="entry name" value="PKS_DH_N"/>
</dbReference>
<dbReference type="GO" id="GO:0071770">
    <property type="term" value="P:DIM/DIP cell wall layer assembly"/>
    <property type="evidence" value="ECO:0007669"/>
    <property type="project" value="TreeGrafter"/>
</dbReference>
<dbReference type="RefSeq" id="WP_103112244.1">
    <property type="nucleotide sequence ID" value="NZ_BEIU01000018.1"/>
</dbReference>
<dbReference type="GO" id="GO:0005886">
    <property type="term" value="C:plasma membrane"/>
    <property type="evidence" value="ECO:0007669"/>
    <property type="project" value="TreeGrafter"/>
</dbReference>
<keyword evidence="2" id="KW-0597">Phosphoprotein</keyword>
<dbReference type="Gene3D" id="1.10.1200.10">
    <property type="entry name" value="ACP-like"/>
    <property type="match status" value="2"/>
</dbReference>
<sequence length="1149" mass="127465">MTHEKLSPNEQMNERIVKILSAYFQQRGSFLAQVIRADLQSLGSNFKPSDIPNNGKSPTHSFSASIPENPTIKPPVMVDAAPAKSVPTVASQPPANLETQLIVLVARKTGFPENTIHLGARLLDDLNLDSIKGGELIADFAKECRVAGKVDPTTLANASLQEILEAVREVMPTSMEPSTPNPVVTTESRKDVQTISRLLLELVAGKTGFPIDSLSLQSRLLDDLNLDSIKTAELVAEAAKQLGVAGQLDPAQFANAPLSEIAEILAKHSQSLGTDNPSPVPTAPSLASSSSPWVRNFVVEYSPEEAIELPAEERENWETANLFAYDNWPEARILIVAESEETDWVQMLEKHWQDKGAMVEKTTYEEMAWQGGIQNPKYTHFLGILPQKARGDGDSSARLLRAMSRLRAIATPLSAKQLEREYVTVAYLQFGGGHFGRLPGMSNLEQCGTMGFAASLHLERADLKVRVIDLPNQNPSPALTETIIGEIGRKEAYLAVGYDEQSIRRLPRPKVQDRTQYASRSLSWSTEDVVLITGGAKGITAECAIAFARLTGVKTALVGRSPHPQDDPLDASAREIAQTLRAFAEERLICRYYSCDVTDAIAVRELVTRVRQELGPITGVIHGSALNKPRRVENSTLGEAKSEVAPKVLGVLNLMEALEEMPPRLFVGFSSISAVLGLPGNTWYGFSNESLDLLLRNFGERHPETSVLAIAFSVWSEVGMGARMGTVRNLNRMGIEAMPTEDGVNRFLELMFKDPGDSQVVVTSKLGGVETMRRGFDTWRTHRYEPPASFSFIENIHTIELGVEVGFRTRLTLTQDSYVRDHIYNGSYLFPTVFGLEAMAQAAFYVSQKTAFSRLRLQDIRLERPIVVDPEQGVEIEIWARVLEKKSPLEPLQVRAEIRTERTGFTIAHFAATLILDDQSAEVPLSTVTVPDRPLDLDPKQDLYGWLLFQGSRFQRLKNVYRLNSKEFLFSTQVGGERAEKETFDRADGPFLLGDPYYRDSLLQSVQPIIPQDICLPIRIDRIDLYQIPRNQSCFGLAINEGREGKEYRTTVTAVNEQGQVLETLEGYQLRILEHRGDNPTAEEIANPGQRDERRLQEQLKQSAEAFGIDAPTLALTYQPGLQNLPSSERRQQEVPLFAKTVGNFLNPS</sequence>
<dbReference type="InterPro" id="IPR050091">
    <property type="entry name" value="PKS_NRPS_Biosynth_Enz"/>
</dbReference>
<dbReference type="PANTHER" id="PTHR43775">
    <property type="entry name" value="FATTY ACID SYNTHASE"/>
    <property type="match status" value="1"/>
</dbReference>
<evidence type="ECO:0000259" key="6">
    <source>
        <dbReference type="PROSITE" id="PS52019"/>
    </source>
</evidence>
<dbReference type="SUPFAM" id="SSF47336">
    <property type="entry name" value="ACP-like"/>
    <property type="match status" value="2"/>
</dbReference>
<evidence type="ECO:0000256" key="1">
    <source>
        <dbReference type="ARBA" id="ARBA00022450"/>
    </source>
</evidence>
<dbReference type="InterPro" id="IPR042104">
    <property type="entry name" value="PKS_dehydratase_sf"/>
</dbReference>
<dbReference type="Pfam" id="PF21089">
    <property type="entry name" value="PKS_DH_N"/>
    <property type="match status" value="1"/>
</dbReference>
<dbReference type="SUPFAM" id="SSF51735">
    <property type="entry name" value="NAD(P)-binding Rossmann-fold domains"/>
    <property type="match status" value="1"/>
</dbReference>
<feature type="region of interest" description="C-terminal hotdog fold" evidence="4">
    <location>
        <begin position="935"/>
        <end position="1079"/>
    </location>
</feature>
<dbReference type="Pfam" id="PF00550">
    <property type="entry name" value="PP-binding"/>
    <property type="match status" value="1"/>
</dbReference>
<proteinExistence type="predicted"/>
<accession>A0A2H6BSB0</accession>
<dbReference type="InterPro" id="IPR057326">
    <property type="entry name" value="KR_dom"/>
</dbReference>
<protein>
    <submittedName>
        <fullName evidence="7">Uncharacterized protein</fullName>
    </submittedName>
</protein>
<dbReference type="PROSITE" id="PS50075">
    <property type="entry name" value="CARRIER"/>
    <property type="match status" value="1"/>
</dbReference>
<dbReference type="GO" id="GO:0005737">
    <property type="term" value="C:cytoplasm"/>
    <property type="evidence" value="ECO:0007669"/>
    <property type="project" value="TreeGrafter"/>
</dbReference>
<evidence type="ECO:0000256" key="2">
    <source>
        <dbReference type="ARBA" id="ARBA00022553"/>
    </source>
</evidence>
<keyword evidence="1" id="KW-0596">Phosphopantetheine</keyword>
<dbReference type="SMART" id="SM00822">
    <property type="entry name" value="PKS_KR"/>
    <property type="match status" value="1"/>
</dbReference>
<name>A0A2H6BSB0_MICAE</name>
<dbReference type="InterPro" id="IPR049551">
    <property type="entry name" value="PKS_DH_C"/>
</dbReference>
<feature type="active site" description="Proton donor; for dehydratase activity" evidence="4">
    <location>
        <position position="1000"/>
    </location>
</feature>
<feature type="domain" description="Carrier" evidence="5">
    <location>
        <begin position="190"/>
        <end position="269"/>
    </location>
</feature>
<evidence type="ECO:0000256" key="3">
    <source>
        <dbReference type="ARBA" id="ARBA00022679"/>
    </source>
</evidence>
<keyword evidence="3" id="KW-0808">Transferase</keyword>
<dbReference type="Gene3D" id="3.40.50.720">
    <property type="entry name" value="NAD(P)-binding Rossmann-like Domain"/>
    <property type="match status" value="1"/>
</dbReference>
<dbReference type="Pfam" id="PF08659">
    <property type="entry name" value="KR"/>
    <property type="match status" value="1"/>
</dbReference>
<dbReference type="CDD" id="cd08953">
    <property type="entry name" value="KR_2_SDR_x"/>
    <property type="match status" value="1"/>
</dbReference>
<feature type="domain" description="PKS/mFAS DH" evidence="6">
    <location>
        <begin position="782"/>
        <end position="1079"/>
    </location>
</feature>
<reference evidence="8" key="1">
    <citation type="submission" date="2017-12" db="EMBL/GenBank/DDBJ databases">
        <title>Improved Draft Genome Sequence of Microcystis aeruginosa NIES-298, a Microcystin-Producing Cyanobacterium from Lake Kasumigaura, Japan.</title>
        <authorList>
            <person name="Yamaguchi H."/>
            <person name="Suzuki S."/>
            <person name="Kawachi M."/>
        </authorList>
    </citation>
    <scope>NUCLEOTIDE SEQUENCE [LARGE SCALE GENOMIC DNA]</scope>
    <source>
        <strain evidence="8">NIES-298</strain>
    </source>
</reference>
<dbReference type="InterPro" id="IPR009081">
    <property type="entry name" value="PP-bd_ACP"/>
</dbReference>
<dbReference type="Pfam" id="PF14765">
    <property type="entry name" value="PS-DH"/>
    <property type="match status" value="1"/>
</dbReference>
<dbReference type="InterPro" id="IPR006162">
    <property type="entry name" value="Ppantetheine_attach_site"/>
</dbReference>
<dbReference type="GO" id="GO:0006633">
    <property type="term" value="P:fatty acid biosynthetic process"/>
    <property type="evidence" value="ECO:0007669"/>
    <property type="project" value="TreeGrafter"/>
</dbReference>
<dbReference type="InterPro" id="IPR036291">
    <property type="entry name" value="NAD(P)-bd_dom_sf"/>
</dbReference>
<dbReference type="InterPro" id="IPR036736">
    <property type="entry name" value="ACP-like_sf"/>
</dbReference>
<feature type="active site" description="Proton acceptor; for dehydratase activity" evidence="4">
    <location>
        <position position="822"/>
    </location>
</feature>
<evidence type="ECO:0000256" key="4">
    <source>
        <dbReference type="PROSITE-ProRule" id="PRU01363"/>
    </source>
</evidence>